<evidence type="ECO:0000256" key="3">
    <source>
        <dbReference type="ARBA" id="ARBA00022771"/>
    </source>
</evidence>
<dbReference type="InterPro" id="IPR004146">
    <property type="entry name" value="DC1"/>
</dbReference>
<accession>A0A6A3CJF9</accession>
<proteinExistence type="predicted"/>
<keyword evidence="1" id="KW-0479">Metal-binding</keyword>
<feature type="domain" description="Phorbol-ester/DAG-type" evidence="6">
    <location>
        <begin position="133"/>
        <end position="185"/>
    </location>
</feature>
<evidence type="ECO:0000256" key="2">
    <source>
        <dbReference type="ARBA" id="ARBA00022737"/>
    </source>
</evidence>
<name>A0A6A3CJF9_HIBSY</name>
<dbReference type="SMART" id="SM00109">
    <property type="entry name" value="C1"/>
    <property type="match status" value="7"/>
</dbReference>
<dbReference type="SUPFAM" id="SSF57889">
    <property type="entry name" value="Cysteine-rich domain"/>
    <property type="match status" value="7"/>
</dbReference>
<sequence>MAELHHTSHRHPLVFKEDTAGTIDTKHDCAGCAKPVSGSSYGCTECGFYLHKRCAEAPSEIHHPAHREHPLLLLPPSQHPETGVCCKVCYKKAKGFIYHCSSSCEIYLDIDCALLPCYTSVGNLDETLYAAHPHPLVSINPIGCFNCMGCRDPLKVNDASYACFDCKMFAHKKCLELPTEIRHPCHREHRLVLLFSPPSLYWEREVCSFCYRELRGFVYHCSSCGLYLDLNCAFLPQDIGAGNFFEISHVAHAHPLIPINPAGHLKCNGCFCQINEASYACFDCTKLYHKKCLQLPTSIYHPCHRKHQLMLDFKGADSVCNLCRRNFQGEFFYRCVPCKIDIHAGCAWPPPVIEDKSHHDHPFTLLLRPNNPFFCNACGDQGDYVSYICSTCNIQVHKDCTSLPRHITLRLHPHPLSHCFFHCIDHNDPRTWDCKICFENVNIEHGSYYCSRPGCDFVIHVQCSIKKKNSYSVFEVENLDEFEEPDPLYKPMSCIIRIIKEIKVGDDVIAGEIEHVSHEHKLVLSNEIKENTFCNGCVLPLLSSFYCCPHCDFFIHKTCAELPRKYQPWSGFERFSLRTDGIFICRMCRYYHSGFYYKLDRSSNASYSYICIKCASRSHSFTYKADQPHFIFYVENHEGKCNACCEDLRRDYGVYRCKDCTFGLHERCLTLPRTVRHKCDQHSLTLAYQDPDDYPLRHYCDICEERRDPRKWYYRCESCDNALHIRCVLGKDSFIKAGTKYTYIGHPHPLTFVRKMYYYPECNDCGEPCQDLALVCEEHGCKYIVHWTCIVPKSLMVELIAAVTLVMAVTLVVAATLVPVDFRKRVVERSVVFPEGRVCGCVWVFPKDRVKRTELSRQGFEYSSPTISYVMHAMFKLSDTTYDCAGCAEKVSGPSYSCGECRFYLHKKSAEAPSEIQHHPAHRNHPLLFFQPRNIRIEKFIATFASMRLRDLFIVVLLVNFTSTLIALYFLVTLLET</sequence>
<keyword evidence="8" id="KW-1185">Reference proteome</keyword>
<keyword evidence="5" id="KW-0472">Membrane</keyword>
<evidence type="ECO:0000256" key="1">
    <source>
        <dbReference type="ARBA" id="ARBA00022723"/>
    </source>
</evidence>
<feature type="transmembrane region" description="Helical" evidence="5">
    <location>
        <begin position="799"/>
        <end position="820"/>
    </location>
</feature>
<dbReference type="PROSITE" id="PS50081">
    <property type="entry name" value="ZF_DAG_PE_2"/>
    <property type="match status" value="3"/>
</dbReference>
<evidence type="ECO:0000259" key="6">
    <source>
        <dbReference type="PROSITE" id="PS50081"/>
    </source>
</evidence>
<dbReference type="InterPro" id="IPR001965">
    <property type="entry name" value="Znf_PHD"/>
</dbReference>
<keyword evidence="5" id="KW-0812">Transmembrane</keyword>
<keyword evidence="3" id="KW-0863">Zinc-finger</keyword>
<dbReference type="GO" id="GO:0008270">
    <property type="term" value="F:zinc ion binding"/>
    <property type="evidence" value="ECO:0007669"/>
    <property type="project" value="UniProtKB-KW"/>
</dbReference>
<evidence type="ECO:0000256" key="4">
    <source>
        <dbReference type="ARBA" id="ARBA00022833"/>
    </source>
</evidence>
<gene>
    <name evidence="7" type="ORF">F3Y22_tig00004041pilonHSYRG00016</name>
</gene>
<comment type="caution">
    <text evidence="7">The sequence shown here is derived from an EMBL/GenBank/DDBJ whole genome shotgun (WGS) entry which is preliminary data.</text>
</comment>
<protein>
    <recommendedName>
        <fullName evidence="6">Phorbol-ester/DAG-type domain-containing protein</fullName>
    </recommendedName>
</protein>
<dbReference type="Proteomes" id="UP000436088">
    <property type="component" value="Unassembled WGS sequence"/>
</dbReference>
<feature type="transmembrane region" description="Helical" evidence="5">
    <location>
        <begin position="952"/>
        <end position="972"/>
    </location>
</feature>
<keyword evidence="5" id="KW-1133">Transmembrane helix</keyword>
<reference evidence="7" key="1">
    <citation type="submission" date="2019-09" db="EMBL/GenBank/DDBJ databases">
        <title>Draft genome information of white flower Hibiscus syriacus.</title>
        <authorList>
            <person name="Kim Y.-M."/>
        </authorList>
    </citation>
    <scope>NUCLEOTIDE SEQUENCE [LARGE SCALE GENOMIC DNA]</scope>
    <source>
        <strain evidence="7">YM2019G1</strain>
    </source>
</reference>
<dbReference type="InterPro" id="IPR002219">
    <property type="entry name" value="PKC_DAG/PE"/>
</dbReference>
<evidence type="ECO:0000256" key="5">
    <source>
        <dbReference type="SAM" id="Phobius"/>
    </source>
</evidence>
<evidence type="ECO:0000313" key="7">
    <source>
        <dbReference type="EMBL" id="KAE8728916.1"/>
    </source>
</evidence>
<dbReference type="SMART" id="SM00249">
    <property type="entry name" value="PHD"/>
    <property type="match status" value="5"/>
</dbReference>
<feature type="domain" description="Phorbol-ester/DAG-type" evidence="6">
    <location>
        <begin position="360"/>
        <end position="408"/>
    </location>
</feature>
<keyword evidence="4" id="KW-0862">Zinc</keyword>
<dbReference type="PANTHER" id="PTHR32410">
    <property type="entry name" value="CYSTEINE/HISTIDINE-RICH C1 DOMAIN FAMILY PROTEIN"/>
    <property type="match status" value="1"/>
</dbReference>
<dbReference type="Pfam" id="PF03107">
    <property type="entry name" value="C1_2"/>
    <property type="match status" value="7"/>
</dbReference>
<evidence type="ECO:0000313" key="8">
    <source>
        <dbReference type="Proteomes" id="UP000436088"/>
    </source>
</evidence>
<feature type="domain" description="Phorbol-ester/DAG-type" evidence="6">
    <location>
        <begin position="618"/>
        <end position="679"/>
    </location>
</feature>
<dbReference type="AlphaFoldDB" id="A0A6A3CJF9"/>
<dbReference type="InterPro" id="IPR053192">
    <property type="entry name" value="Vacuole_Formation_Reg"/>
</dbReference>
<dbReference type="InterPro" id="IPR046349">
    <property type="entry name" value="C1-like_sf"/>
</dbReference>
<keyword evidence="2" id="KW-0677">Repeat</keyword>
<dbReference type="EMBL" id="VEPZ02000244">
    <property type="protein sequence ID" value="KAE8728916.1"/>
    <property type="molecule type" value="Genomic_DNA"/>
</dbReference>
<organism evidence="7 8">
    <name type="scientific">Hibiscus syriacus</name>
    <name type="common">Rose of Sharon</name>
    <dbReference type="NCBI Taxonomy" id="106335"/>
    <lineage>
        <taxon>Eukaryota</taxon>
        <taxon>Viridiplantae</taxon>
        <taxon>Streptophyta</taxon>
        <taxon>Embryophyta</taxon>
        <taxon>Tracheophyta</taxon>
        <taxon>Spermatophyta</taxon>
        <taxon>Magnoliopsida</taxon>
        <taxon>eudicotyledons</taxon>
        <taxon>Gunneridae</taxon>
        <taxon>Pentapetalae</taxon>
        <taxon>rosids</taxon>
        <taxon>malvids</taxon>
        <taxon>Malvales</taxon>
        <taxon>Malvaceae</taxon>
        <taxon>Malvoideae</taxon>
        <taxon>Hibiscus</taxon>
    </lineage>
</organism>
<dbReference type="PANTHER" id="PTHR32410:SF216">
    <property type="entry name" value="PHORBOL-ESTER_DAG-TYPE DOMAIN-CONTAINING PROTEIN"/>
    <property type="match status" value="1"/>
</dbReference>